<comment type="caution">
    <text evidence="1">The sequence shown here is derived from an EMBL/GenBank/DDBJ whole genome shotgun (WGS) entry which is preliminary data.</text>
</comment>
<evidence type="ECO:0000313" key="2">
    <source>
        <dbReference type="Proteomes" id="UP001234202"/>
    </source>
</evidence>
<reference evidence="1" key="1">
    <citation type="submission" date="2023-04" db="EMBL/GenBank/DDBJ databases">
        <title>Draft Genome sequencing of Naganishia species isolated from polar environments using Oxford Nanopore Technology.</title>
        <authorList>
            <person name="Leo P."/>
            <person name="Venkateswaran K."/>
        </authorList>
    </citation>
    <scope>NUCLEOTIDE SEQUENCE</scope>
    <source>
        <strain evidence="1">DBVPG 5303</strain>
    </source>
</reference>
<gene>
    <name evidence="1" type="ORF">QFC24_001986</name>
</gene>
<protein>
    <submittedName>
        <fullName evidence="1">Uncharacterized protein</fullName>
    </submittedName>
</protein>
<dbReference type="EMBL" id="JASBWV010000005">
    <property type="protein sequence ID" value="KAJ9126258.1"/>
    <property type="molecule type" value="Genomic_DNA"/>
</dbReference>
<dbReference type="Proteomes" id="UP001234202">
    <property type="component" value="Unassembled WGS sequence"/>
</dbReference>
<proteinExistence type="predicted"/>
<evidence type="ECO:0000313" key="1">
    <source>
        <dbReference type="EMBL" id="KAJ9126258.1"/>
    </source>
</evidence>
<name>A0ACC2XRK9_9TREE</name>
<accession>A0ACC2XRK9</accession>
<keyword evidence="2" id="KW-1185">Reference proteome</keyword>
<organism evidence="1 2">
    <name type="scientific">Naganishia onofrii</name>
    <dbReference type="NCBI Taxonomy" id="1851511"/>
    <lineage>
        <taxon>Eukaryota</taxon>
        <taxon>Fungi</taxon>
        <taxon>Dikarya</taxon>
        <taxon>Basidiomycota</taxon>
        <taxon>Agaricomycotina</taxon>
        <taxon>Tremellomycetes</taxon>
        <taxon>Filobasidiales</taxon>
        <taxon>Filobasidiaceae</taxon>
        <taxon>Naganishia</taxon>
    </lineage>
</organism>
<sequence length="58" mass="6553">MAAIAMVLPFIPPIRNALKMATPHSLFYPIIVGILIAYQLLVHAMKLGYLRLFEGDWI</sequence>